<comment type="caution">
    <text evidence="1">The sequence shown here is derived from an EMBL/GenBank/DDBJ whole genome shotgun (WGS) entry which is preliminary data.</text>
</comment>
<accession>A0ABW5EM26</accession>
<dbReference type="InterPro" id="IPR038674">
    <property type="entry name" value="CzcE_sf"/>
</dbReference>
<proteinExistence type="predicted"/>
<sequence length="131" mass="14010">MTMDWIQSMANPHGDAATPEENTMKSLFTLGIAAITLVASQAQANTFPNGKSYYGSPAPAGNYRTVDLSQKGPINIVCGETVNFTSQGQTFAWRLSSIQHNRVAVSNFAPAGFDTQGRAVYITPGEHERGG</sequence>
<protein>
    <submittedName>
        <fullName evidence="1">CzcE family metal-binding protein</fullName>
    </submittedName>
</protein>
<organism evidence="1 2">
    <name type="scientific">Delftia deserti</name>
    <dbReference type="NCBI Taxonomy" id="1651218"/>
    <lineage>
        <taxon>Bacteria</taxon>
        <taxon>Pseudomonadati</taxon>
        <taxon>Pseudomonadota</taxon>
        <taxon>Betaproteobacteria</taxon>
        <taxon>Burkholderiales</taxon>
        <taxon>Comamonadaceae</taxon>
        <taxon>Delftia</taxon>
    </lineage>
</organism>
<dbReference type="RefSeq" id="WP_374623715.1">
    <property type="nucleotide sequence ID" value="NZ_JBHSIH010000001.1"/>
</dbReference>
<dbReference type="EMBL" id="JBHUIG010000007">
    <property type="protein sequence ID" value="MFD2318866.1"/>
    <property type="molecule type" value="Genomic_DNA"/>
</dbReference>
<keyword evidence="2" id="KW-1185">Reference proteome</keyword>
<gene>
    <name evidence="1" type="ORF">ACFSPV_09130</name>
</gene>
<name>A0ABW5EM26_9BURK</name>
<dbReference type="Gene3D" id="2.60.40.2280">
    <property type="entry name" value="Heavy-metal resistance protein CzcE"/>
    <property type="match status" value="1"/>
</dbReference>
<reference evidence="2" key="1">
    <citation type="journal article" date="2019" name="Int. J. Syst. Evol. Microbiol.">
        <title>The Global Catalogue of Microorganisms (GCM) 10K type strain sequencing project: providing services to taxonomists for standard genome sequencing and annotation.</title>
        <authorList>
            <consortium name="The Broad Institute Genomics Platform"/>
            <consortium name="The Broad Institute Genome Sequencing Center for Infectious Disease"/>
            <person name="Wu L."/>
            <person name="Ma J."/>
        </authorList>
    </citation>
    <scope>NUCLEOTIDE SEQUENCE [LARGE SCALE GENOMIC DNA]</scope>
    <source>
        <strain evidence="2">CCUG 62793</strain>
    </source>
</reference>
<dbReference type="Proteomes" id="UP001597287">
    <property type="component" value="Unassembled WGS sequence"/>
</dbReference>
<evidence type="ECO:0000313" key="1">
    <source>
        <dbReference type="EMBL" id="MFD2318866.1"/>
    </source>
</evidence>
<evidence type="ECO:0000313" key="2">
    <source>
        <dbReference type="Proteomes" id="UP001597287"/>
    </source>
</evidence>
<dbReference type="InterPro" id="IPR031560">
    <property type="entry name" value="CzcE"/>
</dbReference>
<dbReference type="Pfam" id="PF16986">
    <property type="entry name" value="CzcE"/>
    <property type="match status" value="1"/>
</dbReference>